<dbReference type="InterPro" id="IPR052426">
    <property type="entry name" value="Plant_dev_regulator"/>
</dbReference>
<evidence type="ECO:0000259" key="9">
    <source>
        <dbReference type="PROSITE" id="PS50157"/>
    </source>
</evidence>
<evidence type="ECO:0000256" key="6">
    <source>
        <dbReference type="ARBA" id="ARBA00023163"/>
    </source>
</evidence>
<comment type="caution">
    <text evidence="10">The sequence shown here is derived from an EMBL/GenBank/DDBJ whole genome shotgun (WGS) entry which is preliminary data.</text>
</comment>
<dbReference type="PANTHER" id="PTHR45801">
    <property type="entry name" value="OS07G0101800 PROTEIN"/>
    <property type="match status" value="1"/>
</dbReference>
<dbReference type="OrthoDB" id="1708403at2759"/>
<reference evidence="10" key="1">
    <citation type="submission" date="2023-05" db="EMBL/GenBank/DDBJ databases">
        <title>Genome and transcriptome analyses reveal genes involved in the formation of fine ridges on petal epidermal cells in Hibiscus trionum.</title>
        <authorList>
            <person name="Koshimizu S."/>
            <person name="Masuda S."/>
            <person name="Ishii T."/>
            <person name="Shirasu K."/>
            <person name="Hoshino A."/>
            <person name="Arita M."/>
        </authorList>
    </citation>
    <scope>NUCLEOTIDE SEQUENCE</scope>
    <source>
        <strain evidence="10">Hamamatsu line</strain>
    </source>
</reference>
<dbReference type="AlphaFoldDB" id="A0A9W7MQW7"/>
<dbReference type="GO" id="GO:0008270">
    <property type="term" value="F:zinc ion binding"/>
    <property type="evidence" value="ECO:0007669"/>
    <property type="project" value="UniProtKB-KW"/>
</dbReference>
<dbReference type="PANTHER" id="PTHR45801:SF5">
    <property type="entry name" value="OS05G0286100 PROTEIN"/>
    <property type="match status" value="1"/>
</dbReference>
<dbReference type="InterPro" id="IPR036236">
    <property type="entry name" value="Znf_C2H2_sf"/>
</dbReference>
<evidence type="ECO:0000256" key="8">
    <source>
        <dbReference type="PROSITE-ProRule" id="PRU00042"/>
    </source>
</evidence>
<dbReference type="Gene3D" id="3.30.160.60">
    <property type="entry name" value="Classic Zinc Finger"/>
    <property type="match status" value="1"/>
</dbReference>
<dbReference type="SUPFAM" id="SSF57667">
    <property type="entry name" value="beta-beta-alpha zinc fingers"/>
    <property type="match status" value="1"/>
</dbReference>
<dbReference type="PROSITE" id="PS00028">
    <property type="entry name" value="ZINC_FINGER_C2H2_1"/>
    <property type="match status" value="1"/>
</dbReference>
<gene>
    <name evidence="10" type="ORF">HRI_004273300</name>
</gene>
<dbReference type="EMBL" id="BSYR01000045">
    <property type="protein sequence ID" value="GMJ06041.1"/>
    <property type="molecule type" value="Genomic_DNA"/>
</dbReference>
<sequence length="173" mass="18562">MAQPLRADDGSSEVRTTTWPPASYTCIFCRKEFRSAQALGGHMNVHRRDRDRLRRMQPATAALMNNPTSSITSTTTSTLLFPTRQFSGNGGLCPPTSACSIDSPSTLLSISPYPSVNLMAAATSAAPLINFPVTFPGLSNSSRASTMSADDNLNETSIEELDLELRVGHPPTS</sequence>
<feature type="domain" description="C2H2-type" evidence="9">
    <location>
        <begin position="24"/>
        <end position="51"/>
    </location>
</feature>
<keyword evidence="5" id="KW-0805">Transcription regulation</keyword>
<accession>A0A9W7MQW7</accession>
<keyword evidence="3 8" id="KW-0863">Zinc-finger</keyword>
<dbReference type="PROSITE" id="PS50157">
    <property type="entry name" value="ZINC_FINGER_C2H2_2"/>
    <property type="match status" value="1"/>
</dbReference>
<evidence type="ECO:0000313" key="11">
    <source>
        <dbReference type="Proteomes" id="UP001165190"/>
    </source>
</evidence>
<keyword evidence="4" id="KW-0862">Zinc</keyword>
<comment type="subcellular location">
    <subcellularLocation>
        <location evidence="1">Nucleus</location>
    </subcellularLocation>
</comment>
<evidence type="ECO:0000256" key="5">
    <source>
        <dbReference type="ARBA" id="ARBA00023015"/>
    </source>
</evidence>
<proteinExistence type="predicted"/>
<dbReference type="Proteomes" id="UP001165190">
    <property type="component" value="Unassembled WGS sequence"/>
</dbReference>
<evidence type="ECO:0000256" key="3">
    <source>
        <dbReference type="ARBA" id="ARBA00022771"/>
    </source>
</evidence>
<keyword evidence="2" id="KW-0479">Metal-binding</keyword>
<keyword evidence="11" id="KW-1185">Reference proteome</keyword>
<evidence type="ECO:0000256" key="4">
    <source>
        <dbReference type="ARBA" id="ARBA00022833"/>
    </source>
</evidence>
<evidence type="ECO:0000313" key="10">
    <source>
        <dbReference type="EMBL" id="GMJ06041.1"/>
    </source>
</evidence>
<keyword evidence="6" id="KW-0804">Transcription</keyword>
<organism evidence="10 11">
    <name type="scientific">Hibiscus trionum</name>
    <name type="common">Flower of an hour</name>
    <dbReference type="NCBI Taxonomy" id="183268"/>
    <lineage>
        <taxon>Eukaryota</taxon>
        <taxon>Viridiplantae</taxon>
        <taxon>Streptophyta</taxon>
        <taxon>Embryophyta</taxon>
        <taxon>Tracheophyta</taxon>
        <taxon>Spermatophyta</taxon>
        <taxon>Magnoliopsida</taxon>
        <taxon>eudicotyledons</taxon>
        <taxon>Gunneridae</taxon>
        <taxon>Pentapetalae</taxon>
        <taxon>rosids</taxon>
        <taxon>malvids</taxon>
        <taxon>Malvales</taxon>
        <taxon>Malvaceae</taxon>
        <taxon>Malvoideae</taxon>
        <taxon>Hibiscus</taxon>
    </lineage>
</organism>
<keyword evidence="7" id="KW-0539">Nucleus</keyword>
<dbReference type="InterPro" id="IPR013087">
    <property type="entry name" value="Znf_C2H2_type"/>
</dbReference>
<evidence type="ECO:0000256" key="1">
    <source>
        <dbReference type="ARBA" id="ARBA00004123"/>
    </source>
</evidence>
<protein>
    <submittedName>
        <fullName evidence="10">ZINC FINGER PROTEIN 1, EMBRYO DEFECTIVE 3022</fullName>
    </submittedName>
</protein>
<dbReference type="GO" id="GO:0005634">
    <property type="term" value="C:nucleus"/>
    <property type="evidence" value="ECO:0007669"/>
    <property type="project" value="UniProtKB-SubCell"/>
</dbReference>
<evidence type="ECO:0000256" key="7">
    <source>
        <dbReference type="ARBA" id="ARBA00023242"/>
    </source>
</evidence>
<name>A0A9W7MQW7_HIBTR</name>
<evidence type="ECO:0000256" key="2">
    <source>
        <dbReference type="ARBA" id="ARBA00022723"/>
    </source>
</evidence>